<accession>A0A382ZTK2</accession>
<proteinExistence type="predicted"/>
<name>A0A382ZTK2_9ZZZZ</name>
<dbReference type="EMBL" id="UINC01186003">
    <property type="protein sequence ID" value="SVD98008.1"/>
    <property type="molecule type" value="Genomic_DNA"/>
</dbReference>
<reference evidence="1" key="1">
    <citation type="submission" date="2018-05" db="EMBL/GenBank/DDBJ databases">
        <authorList>
            <person name="Lanie J.A."/>
            <person name="Ng W.-L."/>
            <person name="Kazmierczak K.M."/>
            <person name="Andrzejewski T.M."/>
            <person name="Davidsen T.M."/>
            <person name="Wayne K.J."/>
            <person name="Tettelin H."/>
            <person name="Glass J.I."/>
            <person name="Rusch D."/>
            <person name="Podicherti R."/>
            <person name="Tsui H.-C.T."/>
            <person name="Winkler M.E."/>
        </authorList>
    </citation>
    <scope>NUCLEOTIDE SEQUENCE</scope>
</reference>
<protein>
    <submittedName>
        <fullName evidence="1">Uncharacterized protein</fullName>
    </submittedName>
</protein>
<gene>
    <name evidence="1" type="ORF">METZ01_LOCUS450862</name>
</gene>
<organism evidence="1">
    <name type="scientific">marine metagenome</name>
    <dbReference type="NCBI Taxonomy" id="408172"/>
    <lineage>
        <taxon>unclassified sequences</taxon>
        <taxon>metagenomes</taxon>
        <taxon>ecological metagenomes</taxon>
    </lineage>
</organism>
<dbReference type="AlphaFoldDB" id="A0A382ZTK2"/>
<evidence type="ECO:0000313" key="1">
    <source>
        <dbReference type="EMBL" id="SVD98008.1"/>
    </source>
</evidence>
<feature type="non-terminal residue" evidence="1">
    <location>
        <position position="1"/>
    </location>
</feature>
<sequence length="28" mass="3306">EQQKTIEKQQQQINTLTCQVEMLLKKCA</sequence>